<keyword evidence="3" id="KW-1185">Reference proteome</keyword>
<proteinExistence type="predicted"/>
<evidence type="ECO:0000313" key="3">
    <source>
        <dbReference type="Proteomes" id="UP000242188"/>
    </source>
</evidence>
<accession>A0A210QED4</accession>
<feature type="region of interest" description="Disordered" evidence="1">
    <location>
        <begin position="1"/>
        <end position="23"/>
    </location>
</feature>
<evidence type="ECO:0000313" key="2">
    <source>
        <dbReference type="EMBL" id="OWF47105.1"/>
    </source>
</evidence>
<feature type="compositionally biased region" description="Basic and acidic residues" evidence="1">
    <location>
        <begin position="1"/>
        <end position="18"/>
    </location>
</feature>
<organism evidence="2 3">
    <name type="scientific">Mizuhopecten yessoensis</name>
    <name type="common">Japanese scallop</name>
    <name type="synonym">Patinopecten yessoensis</name>
    <dbReference type="NCBI Taxonomy" id="6573"/>
    <lineage>
        <taxon>Eukaryota</taxon>
        <taxon>Metazoa</taxon>
        <taxon>Spiralia</taxon>
        <taxon>Lophotrochozoa</taxon>
        <taxon>Mollusca</taxon>
        <taxon>Bivalvia</taxon>
        <taxon>Autobranchia</taxon>
        <taxon>Pteriomorphia</taxon>
        <taxon>Pectinida</taxon>
        <taxon>Pectinoidea</taxon>
        <taxon>Pectinidae</taxon>
        <taxon>Mizuhopecten</taxon>
    </lineage>
</organism>
<evidence type="ECO:0000256" key="1">
    <source>
        <dbReference type="SAM" id="MobiDB-lite"/>
    </source>
</evidence>
<dbReference type="Proteomes" id="UP000242188">
    <property type="component" value="Unassembled WGS sequence"/>
</dbReference>
<gene>
    <name evidence="2" type="ORF">KP79_PYT01353</name>
</gene>
<protein>
    <submittedName>
        <fullName evidence="2">Uncharacterized protein</fullName>
    </submittedName>
</protein>
<comment type="caution">
    <text evidence="2">The sequence shown here is derived from an EMBL/GenBank/DDBJ whole genome shotgun (WGS) entry which is preliminary data.</text>
</comment>
<dbReference type="EMBL" id="NEDP02004036">
    <property type="protein sequence ID" value="OWF47105.1"/>
    <property type="molecule type" value="Genomic_DNA"/>
</dbReference>
<dbReference type="AlphaFoldDB" id="A0A210QED4"/>
<name>A0A210QED4_MIZYE</name>
<sequence>MERDIDERPRRDGVRRPSIDWTDDPSNLPPGFPCELELFNAAMQRRGNVHFTCHFSGKVLITGIKTDRQLNGAYASLLELELYAS</sequence>
<reference evidence="2 3" key="1">
    <citation type="journal article" date="2017" name="Nat. Ecol. Evol.">
        <title>Scallop genome provides insights into evolution of bilaterian karyotype and development.</title>
        <authorList>
            <person name="Wang S."/>
            <person name="Zhang J."/>
            <person name="Jiao W."/>
            <person name="Li J."/>
            <person name="Xun X."/>
            <person name="Sun Y."/>
            <person name="Guo X."/>
            <person name="Huan P."/>
            <person name="Dong B."/>
            <person name="Zhang L."/>
            <person name="Hu X."/>
            <person name="Sun X."/>
            <person name="Wang J."/>
            <person name="Zhao C."/>
            <person name="Wang Y."/>
            <person name="Wang D."/>
            <person name="Huang X."/>
            <person name="Wang R."/>
            <person name="Lv J."/>
            <person name="Li Y."/>
            <person name="Zhang Z."/>
            <person name="Liu B."/>
            <person name="Lu W."/>
            <person name="Hui Y."/>
            <person name="Liang J."/>
            <person name="Zhou Z."/>
            <person name="Hou R."/>
            <person name="Li X."/>
            <person name="Liu Y."/>
            <person name="Li H."/>
            <person name="Ning X."/>
            <person name="Lin Y."/>
            <person name="Zhao L."/>
            <person name="Xing Q."/>
            <person name="Dou J."/>
            <person name="Li Y."/>
            <person name="Mao J."/>
            <person name="Guo H."/>
            <person name="Dou H."/>
            <person name="Li T."/>
            <person name="Mu C."/>
            <person name="Jiang W."/>
            <person name="Fu Q."/>
            <person name="Fu X."/>
            <person name="Miao Y."/>
            <person name="Liu J."/>
            <person name="Yu Q."/>
            <person name="Li R."/>
            <person name="Liao H."/>
            <person name="Li X."/>
            <person name="Kong Y."/>
            <person name="Jiang Z."/>
            <person name="Chourrout D."/>
            <person name="Li R."/>
            <person name="Bao Z."/>
        </authorList>
    </citation>
    <scope>NUCLEOTIDE SEQUENCE [LARGE SCALE GENOMIC DNA]</scope>
    <source>
        <strain evidence="2 3">PY_sf001</strain>
    </source>
</reference>